<comment type="caution">
    <text evidence="17">The sequence shown here is derived from an EMBL/GenBank/DDBJ whole genome shotgun (WGS) entry which is preliminary data.</text>
</comment>
<keyword evidence="12" id="KW-0407">Ion channel</keyword>
<dbReference type="Gene3D" id="1.10.287.70">
    <property type="match status" value="1"/>
</dbReference>
<evidence type="ECO:0000256" key="13">
    <source>
        <dbReference type="SAM" id="Phobius"/>
    </source>
</evidence>
<evidence type="ECO:0000256" key="4">
    <source>
        <dbReference type="ARBA" id="ARBA00022475"/>
    </source>
</evidence>
<organism evidence="17 18">
    <name type="scientific">Macrosiphum euphorbiae</name>
    <name type="common">potato aphid</name>
    <dbReference type="NCBI Taxonomy" id="13131"/>
    <lineage>
        <taxon>Eukaryota</taxon>
        <taxon>Metazoa</taxon>
        <taxon>Ecdysozoa</taxon>
        <taxon>Arthropoda</taxon>
        <taxon>Hexapoda</taxon>
        <taxon>Insecta</taxon>
        <taxon>Pterygota</taxon>
        <taxon>Neoptera</taxon>
        <taxon>Paraneoptera</taxon>
        <taxon>Hemiptera</taxon>
        <taxon>Sternorrhyncha</taxon>
        <taxon>Aphidomorpha</taxon>
        <taxon>Aphidoidea</taxon>
        <taxon>Aphididae</taxon>
        <taxon>Macrosiphini</taxon>
        <taxon>Macrosiphum</taxon>
    </lineage>
</organism>
<evidence type="ECO:0000259" key="16">
    <source>
        <dbReference type="Pfam" id="PF10613"/>
    </source>
</evidence>
<evidence type="ECO:0000256" key="6">
    <source>
        <dbReference type="ARBA" id="ARBA00022989"/>
    </source>
</evidence>
<feature type="signal peptide" evidence="14">
    <location>
        <begin position="1"/>
        <end position="22"/>
    </location>
</feature>
<feature type="chain" id="PRO_5043796457" description="Ionotropic receptor" evidence="14">
    <location>
        <begin position="23"/>
        <end position="646"/>
    </location>
</feature>
<evidence type="ECO:0000256" key="5">
    <source>
        <dbReference type="ARBA" id="ARBA00022692"/>
    </source>
</evidence>
<gene>
    <name evidence="17" type="ORF">MEUPH1_LOCUS19550</name>
</gene>
<keyword evidence="11" id="KW-1071">Ligand-gated ion channel</keyword>
<dbReference type="EMBL" id="CARXXK010000004">
    <property type="protein sequence ID" value="CAI6364760.1"/>
    <property type="molecule type" value="Genomic_DNA"/>
</dbReference>
<dbReference type="SUPFAM" id="SSF53850">
    <property type="entry name" value="Periplasmic binding protein-like II"/>
    <property type="match status" value="1"/>
</dbReference>
<dbReference type="GO" id="GO:0005886">
    <property type="term" value="C:plasma membrane"/>
    <property type="evidence" value="ECO:0007669"/>
    <property type="project" value="UniProtKB-SubCell"/>
</dbReference>
<evidence type="ECO:0000259" key="15">
    <source>
        <dbReference type="Pfam" id="PF00060"/>
    </source>
</evidence>
<evidence type="ECO:0000256" key="1">
    <source>
        <dbReference type="ARBA" id="ARBA00004651"/>
    </source>
</evidence>
<dbReference type="GO" id="GO:0050906">
    <property type="term" value="P:detection of stimulus involved in sensory perception"/>
    <property type="evidence" value="ECO:0007669"/>
    <property type="project" value="UniProtKB-ARBA"/>
</dbReference>
<dbReference type="InterPro" id="IPR001320">
    <property type="entry name" value="Iontro_rcpt_C"/>
</dbReference>
<keyword evidence="7" id="KW-0406">Ion transport</keyword>
<comment type="similarity">
    <text evidence="2">Belongs to the glutamate-gated ion channel (TC 1.A.10.1) family.</text>
</comment>
<evidence type="ECO:0000256" key="2">
    <source>
        <dbReference type="ARBA" id="ARBA00008685"/>
    </source>
</evidence>
<sequence length="646" mass="74424">MLKITIKYLILFLVLIIQFTYQDDVDEHSDLIKVISNFFIQRHIQTVTAATCWPTDVNEELLKTFSTIDKSLSFCLFTPQTYATWYRHGYIVDLSCDGTLNFLHKVSNDRLFNLQNDWLLFNQKSISNTSDTLTIASIVFETYLGKSYVLPDSGVFLFQKIGNNVWEIWSGFRASKLDTVRVFKTGLASKYNIEINDSTELRMNFRGATLKATTVIFNPSEFVGFNQTTTSGLDVYTYMHYPMIQILGYQLNFNYTMRITDDHGWSNGNGSFSGLIGNLQREESDFGAAGSLMRLDRMTAVDFTVGTVSLESNILFKQPMLSSITNIHIKPFKYEVWQITLLMLIGFVLILLFLNKFKVNRGPSITVLDIIGLVQGAICQQGYTIVLILNSIKIVVFVLFLTTFFLFNAYSASIVSLFQSTSSSINNVKDFLHEKSMTMSIQIASYAKPYFNETTNEILRKLYDMKIKPYDENNSFTDAQKGIERIRTEFHGFMVEKTSAYQIINKKWREEEKCGLYEIQLFKLPVLAIPVVKKSGHKDVFKQKLIQQHEVGIRKRLIQRWTPHKPTCDSVKINRKYVSVSIKDILPTIMLFGYGLLISLMVLMLELAYHFLMNYMNNKFKKADKATKIKFKGKLLYPQGDQKYDK</sequence>
<dbReference type="PANTHER" id="PTHR42643:SF33">
    <property type="entry name" value="GLUTAMATE RECEPTOR 2-LIKE PROTEIN"/>
    <property type="match status" value="1"/>
</dbReference>
<keyword evidence="6 13" id="KW-1133">Transmembrane helix</keyword>
<feature type="transmembrane region" description="Helical" evidence="13">
    <location>
        <begin position="336"/>
        <end position="354"/>
    </location>
</feature>
<accession>A0AAV0X8V5</accession>
<evidence type="ECO:0000256" key="9">
    <source>
        <dbReference type="ARBA" id="ARBA00023170"/>
    </source>
</evidence>
<keyword evidence="10" id="KW-0325">Glycoprotein</keyword>
<feature type="domain" description="Ionotropic glutamate receptor C-terminal" evidence="15">
    <location>
        <begin position="334"/>
        <end position="565"/>
    </location>
</feature>
<dbReference type="GO" id="GO:0015276">
    <property type="term" value="F:ligand-gated monoatomic ion channel activity"/>
    <property type="evidence" value="ECO:0007669"/>
    <property type="project" value="InterPro"/>
</dbReference>
<evidence type="ECO:0000256" key="3">
    <source>
        <dbReference type="ARBA" id="ARBA00022448"/>
    </source>
</evidence>
<dbReference type="AlphaFoldDB" id="A0AAV0X8V5"/>
<comment type="subcellular location">
    <subcellularLocation>
        <location evidence="1">Cell membrane</location>
        <topology evidence="1">Multi-pass membrane protein</topology>
    </subcellularLocation>
</comment>
<evidence type="ECO:0000313" key="18">
    <source>
        <dbReference type="Proteomes" id="UP001160148"/>
    </source>
</evidence>
<keyword evidence="14" id="KW-0732">Signal</keyword>
<evidence type="ECO:0000256" key="8">
    <source>
        <dbReference type="ARBA" id="ARBA00023136"/>
    </source>
</evidence>
<dbReference type="InterPro" id="IPR052192">
    <property type="entry name" value="Insect_Ionotropic_Sensory_Rcpt"/>
</dbReference>
<dbReference type="Pfam" id="PF00060">
    <property type="entry name" value="Lig_chan"/>
    <property type="match status" value="1"/>
</dbReference>
<feature type="domain" description="Ionotropic glutamate receptor L-glutamate and glycine-binding" evidence="16">
    <location>
        <begin position="226"/>
        <end position="319"/>
    </location>
</feature>
<feature type="transmembrane region" description="Helical" evidence="13">
    <location>
        <begin position="585"/>
        <end position="612"/>
    </location>
</feature>
<dbReference type="Gene3D" id="3.40.190.10">
    <property type="entry name" value="Periplasmic binding protein-like II"/>
    <property type="match status" value="1"/>
</dbReference>
<evidence type="ECO:0000256" key="14">
    <source>
        <dbReference type="SAM" id="SignalP"/>
    </source>
</evidence>
<keyword evidence="18" id="KW-1185">Reference proteome</keyword>
<dbReference type="Pfam" id="PF10613">
    <property type="entry name" value="Lig_chan-Glu_bd"/>
    <property type="match status" value="1"/>
</dbReference>
<protein>
    <recommendedName>
        <fullName evidence="19">Ionotropic receptor</fullName>
    </recommendedName>
</protein>
<keyword evidence="9" id="KW-0675">Receptor</keyword>
<name>A0AAV0X8V5_9HEMI</name>
<dbReference type="Proteomes" id="UP001160148">
    <property type="component" value="Unassembled WGS sequence"/>
</dbReference>
<evidence type="ECO:0008006" key="19">
    <source>
        <dbReference type="Google" id="ProtNLM"/>
    </source>
</evidence>
<reference evidence="17 18" key="1">
    <citation type="submission" date="2023-01" db="EMBL/GenBank/DDBJ databases">
        <authorList>
            <person name="Whitehead M."/>
        </authorList>
    </citation>
    <scope>NUCLEOTIDE SEQUENCE [LARGE SCALE GENOMIC DNA]</scope>
</reference>
<evidence type="ECO:0000256" key="12">
    <source>
        <dbReference type="ARBA" id="ARBA00023303"/>
    </source>
</evidence>
<evidence type="ECO:0000256" key="10">
    <source>
        <dbReference type="ARBA" id="ARBA00023180"/>
    </source>
</evidence>
<evidence type="ECO:0000256" key="7">
    <source>
        <dbReference type="ARBA" id="ARBA00023065"/>
    </source>
</evidence>
<keyword evidence="4" id="KW-1003">Cell membrane</keyword>
<evidence type="ECO:0000256" key="11">
    <source>
        <dbReference type="ARBA" id="ARBA00023286"/>
    </source>
</evidence>
<feature type="transmembrane region" description="Helical" evidence="13">
    <location>
        <begin position="394"/>
        <end position="418"/>
    </location>
</feature>
<proteinExistence type="inferred from homology"/>
<keyword evidence="8 13" id="KW-0472">Membrane</keyword>
<evidence type="ECO:0000313" key="17">
    <source>
        <dbReference type="EMBL" id="CAI6364760.1"/>
    </source>
</evidence>
<keyword evidence="3" id="KW-0813">Transport</keyword>
<dbReference type="PANTHER" id="PTHR42643">
    <property type="entry name" value="IONOTROPIC RECEPTOR 20A-RELATED"/>
    <property type="match status" value="1"/>
</dbReference>
<keyword evidence="5 13" id="KW-0812">Transmembrane</keyword>
<dbReference type="InterPro" id="IPR019594">
    <property type="entry name" value="Glu/Gly-bd"/>
</dbReference>